<dbReference type="EMBL" id="JAPUFD010000010">
    <property type="protein sequence ID" value="MDI1489622.1"/>
    <property type="molecule type" value="Genomic_DNA"/>
</dbReference>
<dbReference type="AlphaFoldDB" id="A0AA43QPB4"/>
<proteinExistence type="predicted"/>
<reference evidence="2" key="1">
    <citation type="journal article" date="2023" name="Genome Biol. Evol.">
        <title>First Whole Genome Sequence and Flow Cytometry Genome Size Data for the Lichen-Forming Fungus Ramalina farinacea (Ascomycota).</title>
        <authorList>
            <person name="Llewellyn T."/>
            <person name="Mian S."/>
            <person name="Hill R."/>
            <person name="Leitch I.J."/>
            <person name="Gaya E."/>
        </authorList>
    </citation>
    <scope>NUCLEOTIDE SEQUENCE</scope>
    <source>
        <strain evidence="2">LIQ254RAFAR</strain>
    </source>
</reference>
<evidence type="ECO:0000256" key="1">
    <source>
        <dbReference type="SAM" id="SignalP"/>
    </source>
</evidence>
<gene>
    <name evidence="2" type="ORF">OHK93_000819</name>
</gene>
<evidence type="ECO:0000313" key="2">
    <source>
        <dbReference type="EMBL" id="MDI1489622.1"/>
    </source>
</evidence>
<sequence length="224" mass="23768">MHIHRFSSILTLLLTALPTSLTAPPITSVSAGEISARCYQKPEGARCIAPFPSNCRTIAGKIRNMPGATNPMIFDARFSSPTWPYIPVPYNAEFGTCKVNFAPNGVDPSSRVGSNFATYASFAAAIDAILDHCFTFDPGQEHPDFAFGIASYNQDWPMLGTGRWRGAVFGPNRPLQAGSANVTDDGDGFGCTDIVESWTSGNASLNGLVIGGSGTAEQPQVDVT</sequence>
<feature type="chain" id="PRO_5041249809" evidence="1">
    <location>
        <begin position="23"/>
        <end position="224"/>
    </location>
</feature>
<protein>
    <submittedName>
        <fullName evidence="2">Uncharacterized protein</fullName>
    </submittedName>
</protein>
<accession>A0AA43QPB4</accession>
<feature type="signal peptide" evidence="1">
    <location>
        <begin position="1"/>
        <end position="22"/>
    </location>
</feature>
<evidence type="ECO:0000313" key="3">
    <source>
        <dbReference type="Proteomes" id="UP001161017"/>
    </source>
</evidence>
<keyword evidence="3" id="KW-1185">Reference proteome</keyword>
<keyword evidence="1" id="KW-0732">Signal</keyword>
<organism evidence="2 3">
    <name type="scientific">Ramalina farinacea</name>
    <dbReference type="NCBI Taxonomy" id="258253"/>
    <lineage>
        <taxon>Eukaryota</taxon>
        <taxon>Fungi</taxon>
        <taxon>Dikarya</taxon>
        <taxon>Ascomycota</taxon>
        <taxon>Pezizomycotina</taxon>
        <taxon>Lecanoromycetes</taxon>
        <taxon>OSLEUM clade</taxon>
        <taxon>Lecanoromycetidae</taxon>
        <taxon>Lecanorales</taxon>
        <taxon>Lecanorineae</taxon>
        <taxon>Ramalinaceae</taxon>
        <taxon>Ramalina</taxon>
    </lineage>
</organism>
<dbReference type="Proteomes" id="UP001161017">
    <property type="component" value="Unassembled WGS sequence"/>
</dbReference>
<comment type="caution">
    <text evidence="2">The sequence shown here is derived from an EMBL/GenBank/DDBJ whole genome shotgun (WGS) entry which is preliminary data.</text>
</comment>
<name>A0AA43QPB4_9LECA</name>